<evidence type="ECO:0000256" key="1">
    <source>
        <dbReference type="SAM" id="SignalP"/>
    </source>
</evidence>
<dbReference type="EMBL" id="BLXT01001025">
    <property type="protein sequence ID" value="GFN82654.1"/>
    <property type="molecule type" value="Genomic_DNA"/>
</dbReference>
<evidence type="ECO:0000313" key="3">
    <source>
        <dbReference type="Proteomes" id="UP000735302"/>
    </source>
</evidence>
<feature type="non-terminal residue" evidence="2">
    <location>
        <position position="2564"/>
    </location>
</feature>
<feature type="signal peptide" evidence="1">
    <location>
        <begin position="1"/>
        <end position="19"/>
    </location>
</feature>
<keyword evidence="3" id="KW-1185">Reference proteome</keyword>
<gene>
    <name evidence="2" type="ORF">PoB_000916000</name>
</gene>
<reference evidence="2 3" key="1">
    <citation type="journal article" date="2021" name="Elife">
        <title>Chloroplast acquisition without the gene transfer in kleptoplastic sea slugs, Plakobranchus ocellatus.</title>
        <authorList>
            <person name="Maeda T."/>
            <person name="Takahashi S."/>
            <person name="Yoshida T."/>
            <person name="Shimamura S."/>
            <person name="Takaki Y."/>
            <person name="Nagai Y."/>
            <person name="Toyoda A."/>
            <person name="Suzuki Y."/>
            <person name="Arimoto A."/>
            <person name="Ishii H."/>
            <person name="Satoh N."/>
            <person name="Nishiyama T."/>
            <person name="Hasebe M."/>
            <person name="Maruyama T."/>
            <person name="Minagawa J."/>
            <person name="Obokata J."/>
            <person name="Shigenobu S."/>
        </authorList>
    </citation>
    <scope>NUCLEOTIDE SEQUENCE [LARGE SCALE GENOMIC DNA]</scope>
</reference>
<organism evidence="2 3">
    <name type="scientific">Plakobranchus ocellatus</name>
    <dbReference type="NCBI Taxonomy" id="259542"/>
    <lineage>
        <taxon>Eukaryota</taxon>
        <taxon>Metazoa</taxon>
        <taxon>Spiralia</taxon>
        <taxon>Lophotrochozoa</taxon>
        <taxon>Mollusca</taxon>
        <taxon>Gastropoda</taxon>
        <taxon>Heterobranchia</taxon>
        <taxon>Euthyneura</taxon>
        <taxon>Panpulmonata</taxon>
        <taxon>Sacoglossa</taxon>
        <taxon>Placobranchoidea</taxon>
        <taxon>Plakobranchidae</taxon>
        <taxon>Plakobranchus</taxon>
    </lineage>
</organism>
<sequence>MANLWVITLILCVVTEVNARDVRNQAASLAAIQPTKQKRATDSKQQTDMCKRITSPEHYECLKNGAILPANVGDRLTLTLCLPHEFEDLVHLRISRCIQAARLICYGLSREYPSEGAKASMDNYFWTKTTRGRSSIVTVNLKVQSNKDYGMRMLRVSSMGQTQTYLVSLYKPAKDLCLRDNQVFPASDGDVLSFKFCFPRPQTGWKKLKMYSCTKSCNNFHRRNVWERQKEYYFWTRQENETATVAIVNIKVQSKKDYRRHILSFDHMGKRQRYTIFLYKIVDDTDCEKDYRYFWSFIGDVVVFQICPAEPIDPGIINRDYFLRCPKETWCANQMFWTSVMEGIFAKITINFRVNSFAAYKRHLLRVHNETAYNDMDGFVIEILNPAHCLVKSRAIPATIGETFNFTICLKWLIDVNNTTPNDNSKGTSCPDNSTYCPKKLDLIYEPSGAYTSVTISVTITSRDEYREYPFKFEDKKTGNHVITFSLNIYKASDECLKNKAILPETTDGLLSFKLCAPRSSNLRGNRHLSVCIGSCMNLYMWNTWSTAQSQAGIGSYFITKSNLRASIVTLNLRVKCEIGYQIQSISYEDVDIEQHYHFSFFKPGNGTCLISNLIFPAHIGDVLSFTLCYSDKSIDLSNLKVFGCIPDNPLRCEHLHLRDALARNSAHDSYYYWDLTTNETATYMTLNVKVGSEKDYRMHSFRLAYLKTNESYNFSLYKPRANVECEKNLSSLTPRVGEVLAFHICLKDVVGPLDFLQINQKNCGMWYWCGNTFFWTPAKGRAKPRMLINLRVKGPEDYKRYKIQLKDVNQKVLLDYIFDIEEPVPCFATSEVISANVGDEVQFVKCLEGHFRSGSSMAVYPNPIRNNCTNKNALCPKMFSMSHAQRGGNTNVTISFTVKSINDYRDYEFRFINDQNETTSFFLTIYKAANDCLKTNGIATAKEGEFISFSICLTDRIYHTPNVTLCVDSCMGIASGTRWRSGQPQTGVTDYLLIEKTTDTALVYTLNIKAEPKNAQKVHTILLKYLRKEQIYRFFLLKPANGICLQNDQAIPANIGDVLSFTLCFSNKSTESRNFRMFEKTQGYNSYHKQLRLSDVLKSRGSRWGFYFWALETNKSATVVTLNIKVESMAAYRQHVLDLVGLKTRQTYNLALYKPWSLATDPECNKPDRSFWSPVGSLLVFQICLTEPLDSESIIQYHHMNCTRHAWCSSAFFWTVDEDETKKNITINYIVRNTAAFKRHSLLLGDVNNANDQQEHVFHIKKKERCIAKAKVIEVNIGDKVQFVTCLKWQYSSNATMIVYPDQNIKSPSSKKFSLDYTVMGIFTNATISFEVTSWDDYGKYIFQFKDKNDENHLTTFTLQIYRGSDKCLHPDEILFTNDEEYVSLALCLPYKPTIVHAIQLSFCADGCVAFDDLNSWYEGMLWIKRYFWTVKTNLTHSIVTVNLNLYPVKHRGMHVIHCDYFKSKLNYYFTFYKPSKDKCVESRNTSTLNVGGILNFDLCFPRHPINLKDLQMFVCIHKREIDCKKIDKKIAWSTLWVDMGSYRWIGMTDKNATVITLYKKIKSFEDYRLHSIHLNYLGYRQRYALSIYKTEPDADCEKNKQHFWQRVGVLFSFYICLKDVQGLNATLLYNGFPCEKNTWCTENIFWTSEIILNTNKITVNFRITSEDDYKRYHLVFRDVNNVEIEYDFYVGKPEHCIARWEIIPADLGETIEFVTCLRWHYGSDSSMTMHPDPNRCSNNTGSECLKKLTVSHKQRGENTSLTIRFHVTSIDDYRAYRFAFVDNDHEANISLNIYKAADHCLNSSAIFPLNVEGIASFAICLPYRAEKLTKIHLATCVGKCLEFPLRNAWAKGMHWLKYYFVTTKIVEKTTIITVNLKLDSKVDFKRLSRQPYIFYNYFGEKNRYPLSFYEPAKDGCMKNDSAILATVGKTISFAVCLPYQSIILSGLRMFGCARIQEHRESCRSFPRNVWEHSVLWAVNTTNNSVPIATVNARVESERHIRRYLIYFDYMGQKYNYTTSLYKPAPSRTDIDCEKKHRTFFVKLGELLVFTICLKQAIDLQSVIQYDSSNCQKDTWCSDQLFWTSDTEGKTSSILINFRIYSLTDYGNHTLQLSSDVEYTLDIKQPVSCMTGFVNVPAKIGDTFNISCPDWYFHGNGSVTVLPNPNSTSCLHKSVPCMKFSLGYTRVGNKRTFWISFQVTSEDDYRTYFLKMPDDQYRDFRATLLLNIYKASNNCVKDKMVHLVSMADIISVLFCLPYHPISKIRLTGCADQCSILHRANEWLTEPLPSDIGSYFWTAEPYHATVMVTVNLKIQKKISTTHSVRCQYGSMEYIYRFSLYRPATDKCLGNGQAIAANLGKIVSFSLCLPEMSVDLNLLRLVVCVQKNELHCSNFAQQNTWTAETDSIGYMFWKARRNGAAAIVTVNIRATTHEVFRPHKLRLTSLGYNQTFNYTLYELPEADKDCEKTHRIFQARTGDFLSFQICLKGIQNLKSEIQFGRITCTKDTWCNDQLFWTFEMKSMSSNVTINFRIKRLEDFTRHRLLMSAVNSVTKITEYLIDLEST</sequence>
<feature type="chain" id="PRO_5043685665" evidence="1">
    <location>
        <begin position="20"/>
        <end position="2564"/>
    </location>
</feature>
<accession>A0AAV3YHV4</accession>
<keyword evidence="1" id="KW-0732">Signal</keyword>
<evidence type="ECO:0000313" key="2">
    <source>
        <dbReference type="EMBL" id="GFN82654.1"/>
    </source>
</evidence>
<dbReference type="Proteomes" id="UP000735302">
    <property type="component" value="Unassembled WGS sequence"/>
</dbReference>
<comment type="caution">
    <text evidence="2">The sequence shown here is derived from an EMBL/GenBank/DDBJ whole genome shotgun (WGS) entry which is preliminary data.</text>
</comment>
<proteinExistence type="predicted"/>
<protein>
    <submittedName>
        <fullName evidence="2">Uncharacterized protein</fullName>
    </submittedName>
</protein>
<name>A0AAV3YHV4_9GAST</name>